<evidence type="ECO:0000256" key="1">
    <source>
        <dbReference type="ARBA" id="ARBA00006252"/>
    </source>
</evidence>
<dbReference type="GO" id="GO:0005829">
    <property type="term" value="C:cytosol"/>
    <property type="evidence" value="ECO:0007669"/>
    <property type="project" value="TreeGrafter"/>
</dbReference>
<keyword evidence="2" id="KW-0560">Oxidoreductase</keyword>
<evidence type="ECO:0000256" key="2">
    <source>
        <dbReference type="ARBA" id="ARBA00023002"/>
    </source>
</evidence>
<dbReference type="RefSeq" id="WP_048704262.1">
    <property type="nucleotide sequence ID" value="NZ_CP012034.1"/>
</dbReference>
<comment type="similarity">
    <text evidence="1">Belongs to the NAD(P)H dehydrogenase (quinone) family.</text>
</comment>
<feature type="domain" description="Flavodoxin-like fold" evidence="3">
    <location>
        <begin position="4"/>
        <end position="134"/>
    </location>
</feature>
<dbReference type="Gene3D" id="3.40.50.360">
    <property type="match status" value="1"/>
</dbReference>
<dbReference type="PATRIC" id="fig|1007676.4.peg.1199"/>
<dbReference type="GO" id="GO:0003955">
    <property type="term" value="F:NAD(P)H dehydrogenase (quinone) activity"/>
    <property type="evidence" value="ECO:0007669"/>
    <property type="project" value="TreeGrafter"/>
</dbReference>
<dbReference type="EMBL" id="CP012034">
    <property type="protein sequence ID" value="AKP67141.1"/>
    <property type="molecule type" value="Genomic_DNA"/>
</dbReference>
<dbReference type="STRING" id="1007676.ABM34_06045"/>
<dbReference type="AlphaFoldDB" id="A0A0H4QJB9"/>
<dbReference type="InterPro" id="IPR051545">
    <property type="entry name" value="NAD(P)H_dehydrogenase_qn"/>
</dbReference>
<dbReference type="InterPro" id="IPR003680">
    <property type="entry name" value="Flavodoxin_fold"/>
</dbReference>
<evidence type="ECO:0000259" key="3">
    <source>
        <dbReference type="Pfam" id="PF02525"/>
    </source>
</evidence>
<dbReference type="Proteomes" id="UP000036106">
    <property type="component" value="Chromosome"/>
</dbReference>
<organism evidence="4 5">
    <name type="scientific">Companilactobacillus ginsenosidimutans</name>
    <dbReference type="NCBI Taxonomy" id="1007676"/>
    <lineage>
        <taxon>Bacteria</taxon>
        <taxon>Bacillati</taxon>
        <taxon>Bacillota</taxon>
        <taxon>Bacilli</taxon>
        <taxon>Lactobacillales</taxon>
        <taxon>Lactobacillaceae</taxon>
        <taxon>Companilactobacillus</taxon>
    </lineage>
</organism>
<dbReference type="OrthoDB" id="9798454at2"/>
<evidence type="ECO:0000313" key="4">
    <source>
        <dbReference type="EMBL" id="AKP67141.1"/>
    </source>
</evidence>
<keyword evidence="5" id="KW-1185">Reference proteome</keyword>
<dbReference type="PANTHER" id="PTHR10204:SF34">
    <property type="entry name" value="NAD(P)H DEHYDROGENASE [QUINONE] 1 ISOFORM 1"/>
    <property type="match status" value="1"/>
</dbReference>
<dbReference type="SUPFAM" id="SSF52218">
    <property type="entry name" value="Flavoproteins"/>
    <property type="match status" value="1"/>
</dbReference>
<dbReference type="KEGG" id="lgn:ABM34_06045"/>
<reference evidence="5" key="1">
    <citation type="submission" date="2015-07" db="EMBL/GenBank/DDBJ databases">
        <title>Lactobacillus ginsenosidimutans/EMML 3141/ whole genome sequencing.</title>
        <authorList>
            <person name="Kim M.K."/>
            <person name="Im W.-T."/>
            <person name="Srinivasan S."/>
            <person name="Lee J.-J."/>
        </authorList>
    </citation>
    <scope>NUCLEOTIDE SEQUENCE [LARGE SCALE GENOMIC DNA]</scope>
    <source>
        <strain evidence="5">EMML 3041</strain>
    </source>
</reference>
<name>A0A0H4QJB9_9LACO</name>
<accession>A0A0H4QJB9</accession>
<dbReference type="InterPro" id="IPR029039">
    <property type="entry name" value="Flavoprotein-like_sf"/>
</dbReference>
<evidence type="ECO:0000313" key="5">
    <source>
        <dbReference type="Proteomes" id="UP000036106"/>
    </source>
</evidence>
<dbReference type="Pfam" id="PF02525">
    <property type="entry name" value="Flavodoxin_2"/>
    <property type="match status" value="1"/>
</dbReference>
<dbReference type="PANTHER" id="PTHR10204">
    <property type="entry name" value="NAD P H OXIDOREDUCTASE-RELATED"/>
    <property type="match status" value="1"/>
</dbReference>
<sequence>MKTIIYTHPYQDSFNHAIQETMEKIFADKHQESQVIDLYGDNFDPVMSRSELAKYSSGKTSDPLVSKYQRMIADSDELVFIFPIWWHMYPAMLKGFIDKVMLHGFAYDSTDEIPWQGLLSYINRVTVITTSTVTKDYLVEQCGNPIQGVFINRTLDDLGILPEKSNWIHYGKVDKTPKENHVNFLNELADLYQNGQK</sequence>
<proteinExistence type="inferred from homology"/>
<gene>
    <name evidence="4" type="ORF">ABM34_06045</name>
</gene>
<protein>
    <submittedName>
        <fullName evidence="4">Flavodoxin</fullName>
    </submittedName>
</protein>